<dbReference type="NCBIfam" id="TIGR00152">
    <property type="entry name" value="dephospho-CoA kinase"/>
    <property type="match status" value="1"/>
</dbReference>
<keyword evidence="5 7" id="KW-0418">Kinase</keyword>
<evidence type="ECO:0000313" key="7">
    <source>
        <dbReference type="EMBL" id="MFC4219991.1"/>
    </source>
</evidence>
<dbReference type="GO" id="GO:0004140">
    <property type="term" value="F:dephospho-CoA kinase activity"/>
    <property type="evidence" value="ECO:0007669"/>
    <property type="project" value="UniProtKB-EC"/>
</dbReference>
<comment type="caution">
    <text evidence="7">The sequence shown here is derived from an EMBL/GenBank/DDBJ whole genome shotgun (WGS) entry which is preliminary data.</text>
</comment>
<comment type="subcellular location">
    <subcellularLocation>
        <location evidence="5">Cytoplasm</location>
    </subcellularLocation>
</comment>
<evidence type="ECO:0000256" key="5">
    <source>
        <dbReference type="HAMAP-Rule" id="MF_00376"/>
    </source>
</evidence>
<dbReference type="Proteomes" id="UP001595841">
    <property type="component" value="Unassembled WGS sequence"/>
</dbReference>
<dbReference type="PANTHER" id="PTHR10695">
    <property type="entry name" value="DEPHOSPHO-COA KINASE-RELATED"/>
    <property type="match status" value="1"/>
</dbReference>
<dbReference type="EMBL" id="JBHSCL010000004">
    <property type="protein sequence ID" value="MFC4219991.1"/>
    <property type="molecule type" value="Genomic_DNA"/>
</dbReference>
<dbReference type="PROSITE" id="PS51219">
    <property type="entry name" value="DPCK"/>
    <property type="match status" value="1"/>
</dbReference>
<evidence type="ECO:0000256" key="2">
    <source>
        <dbReference type="ARBA" id="ARBA00022741"/>
    </source>
</evidence>
<evidence type="ECO:0000256" key="4">
    <source>
        <dbReference type="ARBA" id="ARBA00022993"/>
    </source>
</evidence>
<keyword evidence="8" id="KW-1185">Reference proteome</keyword>
<dbReference type="Pfam" id="PF01121">
    <property type="entry name" value="CoaE"/>
    <property type="match status" value="1"/>
</dbReference>
<dbReference type="EC" id="2.7.1.24" evidence="5 6"/>
<evidence type="ECO:0000256" key="3">
    <source>
        <dbReference type="ARBA" id="ARBA00022840"/>
    </source>
</evidence>
<evidence type="ECO:0000313" key="8">
    <source>
        <dbReference type="Proteomes" id="UP001595841"/>
    </source>
</evidence>
<dbReference type="HAMAP" id="MF_00376">
    <property type="entry name" value="Dephospho_CoA_kinase"/>
    <property type="match status" value="1"/>
</dbReference>
<keyword evidence="5" id="KW-0963">Cytoplasm</keyword>
<name>A0ABV8PN11_9FLAO</name>
<dbReference type="PANTHER" id="PTHR10695:SF46">
    <property type="entry name" value="BIFUNCTIONAL COENZYME A SYNTHASE-RELATED"/>
    <property type="match status" value="1"/>
</dbReference>
<sequence>MKIVGLTGGIGSGKSTVAEMFRQLNVPVYDSDKEAKALMVTSKELRKDITQLLGKEAYKDDVLNRAFIAEKVFKDPKMLEMLNAIVHPAVRKDFLEWARKKSVPYVIQETALIFENEGQDKYDYTILVTAPEGVRLQRVIERDGATEEQILQRMANQMADNEKIPLADFIVENMELGTTEKKVKELHAKLLALSTPKF</sequence>
<evidence type="ECO:0000256" key="1">
    <source>
        <dbReference type="ARBA" id="ARBA00009018"/>
    </source>
</evidence>
<proteinExistence type="inferred from homology"/>
<comment type="similarity">
    <text evidence="1 5">Belongs to the CoaE family.</text>
</comment>
<keyword evidence="2 5" id="KW-0547">Nucleotide-binding</keyword>
<dbReference type="RefSeq" id="WP_379763330.1">
    <property type="nucleotide sequence ID" value="NZ_JBHSCL010000004.1"/>
</dbReference>
<dbReference type="SUPFAM" id="SSF52540">
    <property type="entry name" value="P-loop containing nucleoside triphosphate hydrolases"/>
    <property type="match status" value="1"/>
</dbReference>
<organism evidence="7 8">
    <name type="scientific">Flagellimonas marina</name>
    <dbReference type="NCBI Taxonomy" id="1775168"/>
    <lineage>
        <taxon>Bacteria</taxon>
        <taxon>Pseudomonadati</taxon>
        <taxon>Bacteroidota</taxon>
        <taxon>Flavobacteriia</taxon>
        <taxon>Flavobacteriales</taxon>
        <taxon>Flavobacteriaceae</taxon>
        <taxon>Flagellimonas</taxon>
    </lineage>
</organism>
<dbReference type="InterPro" id="IPR027417">
    <property type="entry name" value="P-loop_NTPase"/>
</dbReference>
<comment type="catalytic activity">
    <reaction evidence="5">
        <text>3'-dephospho-CoA + ATP = ADP + CoA + H(+)</text>
        <dbReference type="Rhea" id="RHEA:18245"/>
        <dbReference type="ChEBI" id="CHEBI:15378"/>
        <dbReference type="ChEBI" id="CHEBI:30616"/>
        <dbReference type="ChEBI" id="CHEBI:57287"/>
        <dbReference type="ChEBI" id="CHEBI:57328"/>
        <dbReference type="ChEBI" id="CHEBI:456216"/>
        <dbReference type="EC" id="2.7.1.24"/>
    </reaction>
</comment>
<keyword evidence="5 7" id="KW-0808">Transferase</keyword>
<keyword evidence="3 5" id="KW-0067">ATP-binding</keyword>
<keyword evidence="4 5" id="KW-0173">Coenzyme A biosynthesis</keyword>
<feature type="binding site" evidence="5">
    <location>
        <begin position="11"/>
        <end position="16"/>
    </location>
    <ligand>
        <name>ATP</name>
        <dbReference type="ChEBI" id="CHEBI:30616"/>
    </ligand>
</feature>
<reference evidence="8" key="1">
    <citation type="journal article" date="2019" name="Int. J. Syst. Evol. Microbiol.">
        <title>The Global Catalogue of Microorganisms (GCM) 10K type strain sequencing project: providing services to taxonomists for standard genome sequencing and annotation.</title>
        <authorList>
            <consortium name="The Broad Institute Genomics Platform"/>
            <consortium name="The Broad Institute Genome Sequencing Center for Infectious Disease"/>
            <person name="Wu L."/>
            <person name="Ma J."/>
        </authorList>
    </citation>
    <scope>NUCLEOTIDE SEQUENCE [LARGE SCALE GENOMIC DNA]</scope>
    <source>
        <strain evidence="8">CGMCC 1.15774</strain>
    </source>
</reference>
<dbReference type="CDD" id="cd02022">
    <property type="entry name" value="DPCK"/>
    <property type="match status" value="1"/>
</dbReference>
<dbReference type="InterPro" id="IPR001977">
    <property type="entry name" value="Depp_CoAkinase"/>
</dbReference>
<accession>A0ABV8PN11</accession>
<dbReference type="Gene3D" id="3.40.50.300">
    <property type="entry name" value="P-loop containing nucleotide triphosphate hydrolases"/>
    <property type="match status" value="1"/>
</dbReference>
<comment type="pathway">
    <text evidence="5">Cofactor biosynthesis; coenzyme A biosynthesis; CoA from (R)-pantothenate: step 5/5.</text>
</comment>
<protein>
    <recommendedName>
        <fullName evidence="5 6">Dephospho-CoA kinase</fullName>
        <ecNumber evidence="5 6">2.7.1.24</ecNumber>
    </recommendedName>
    <alternativeName>
        <fullName evidence="5">Dephosphocoenzyme A kinase</fullName>
    </alternativeName>
</protein>
<gene>
    <name evidence="5 7" type="primary">coaE</name>
    <name evidence="7" type="ORF">ACFOWS_07595</name>
</gene>
<evidence type="ECO:0000256" key="6">
    <source>
        <dbReference type="NCBIfam" id="TIGR00152"/>
    </source>
</evidence>
<comment type="function">
    <text evidence="5">Catalyzes the phosphorylation of the 3'-hydroxyl group of dephosphocoenzyme A to form coenzyme A.</text>
</comment>